<accession>A0ABW7Q6Y4</accession>
<keyword evidence="2" id="KW-0808">Transferase</keyword>
<dbReference type="EC" id="2.7.-.-" evidence="2"/>
<feature type="domain" description="Aminoglycoside phosphotransferase" evidence="1">
    <location>
        <begin position="40"/>
        <end position="271"/>
    </location>
</feature>
<protein>
    <submittedName>
        <fullName evidence="2">Aminoglycoside phosphotransferase family protein</fullName>
        <ecNumber evidence="2">2.7.-.-</ecNumber>
    </submittedName>
</protein>
<dbReference type="RefSeq" id="WP_396640079.1">
    <property type="nucleotide sequence ID" value="NZ_JBIQWL010000002.1"/>
</dbReference>
<name>A0ABW7Q6Y4_9MICO</name>
<proteinExistence type="predicted"/>
<dbReference type="CDD" id="cd05155">
    <property type="entry name" value="APH_ChoK_like_1"/>
    <property type="match status" value="1"/>
</dbReference>
<dbReference type="PANTHER" id="PTHR21310">
    <property type="entry name" value="AMINOGLYCOSIDE PHOSPHOTRANSFERASE-RELATED-RELATED"/>
    <property type="match status" value="1"/>
</dbReference>
<dbReference type="Gene3D" id="3.90.1200.10">
    <property type="match status" value="1"/>
</dbReference>
<organism evidence="2 3">
    <name type="scientific">Microbacterium alkaliflavum</name>
    <dbReference type="NCBI Taxonomy" id="3248839"/>
    <lineage>
        <taxon>Bacteria</taxon>
        <taxon>Bacillati</taxon>
        <taxon>Actinomycetota</taxon>
        <taxon>Actinomycetes</taxon>
        <taxon>Micrococcales</taxon>
        <taxon>Microbacteriaceae</taxon>
        <taxon>Microbacterium</taxon>
    </lineage>
</organism>
<dbReference type="PANTHER" id="PTHR21310:SF42">
    <property type="entry name" value="BIFUNCTIONAL AAC_APH"/>
    <property type="match status" value="1"/>
</dbReference>
<dbReference type="EMBL" id="JBIQWL010000002">
    <property type="protein sequence ID" value="MFH8250143.1"/>
    <property type="molecule type" value="Genomic_DNA"/>
</dbReference>
<sequence>MPDMPAAEVQITAELVRAMLVSQASRVIPDAAALPLAKAASGWDCELWRLGSDLAVRLPRRSLAAPLVVHEQRVLPRLGPPIEATGIRVPVPVFAGAPGEDYPWAWSIVPWFHGVRGLDVPRALRGAWAEPVARALGALHVAADPDHPVNPVRGVPLAARAEAVAERLSQLRGSIPTQLVDVAEGAWSDGLAAQPWARPPVWIHGDLHPGNLIVGDERVAAIVDFGDVTAGDPAYDLAIAWLAFDATGRARFRAAIGDRTDAATWMRARAWAAAFAVLLLVQSDDNPDYALLGRETLEELAAERSGQNLAVPRTT</sequence>
<dbReference type="Pfam" id="PF01636">
    <property type="entry name" value="APH"/>
    <property type="match status" value="1"/>
</dbReference>
<dbReference type="Gene3D" id="3.30.200.20">
    <property type="entry name" value="Phosphorylase Kinase, domain 1"/>
    <property type="match status" value="1"/>
</dbReference>
<dbReference type="SUPFAM" id="SSF56112">
    <property type="entry name" value="Protein kinase-like (PK-like)"/>
    <property type="match status" value="1"/>
</dbReference>
<comment type="caution">
    <text evidence="2">The sequence shown here is derived from an EMBL/GenBank/DDBJ whole genome shotgun (WGS) entry which is preliminary data.</text>
</comment>
<gene>
    <name evidence="2" type="ORF">ACH3VR_07245</name>
</gene>
<evidence type="ECO:0000313" key="3">
    <source>
        <dbReference type="Proteomes" id="UP001610861"/>
    </source>
</evidence>
<dbReference type="InterPro" id="IPR011009">
    <property type="entry name" value="Kinase-like_dom_sf"/>
</dbReference>
<evidence type="ECO:0000259" key="1">
    <source>
        <dbReference type="Pfam" id="PF01636"/>
    </source>
</evidence>
<evidence type="ECO:0000313" key="2">
    <source>
        <dbReference type="EMBL" id="MFH8250143.1"/>
    </source>
</evidence>
<keyword evidence="3" id="KW-1185">Reference proteome</keyword>
<dbReference type="InterPro" id="IPR002575">
    <property type="entry name" value="Aminoglycoside_PTrfase"/>
</dbReference>
<dbReference type="Proteomes" id="UP001610861">
    <property type="component" value="Unassembled WGS sequence"/>
</dbReference>
<dbReference type="GO" id="GO:0016740">
    <property type="term" value="F:transferase activity"/>
    <property type="evidence" value="ECO:0007669"/>
    <property type="project" value="UniProtKB-KW"/>
</dbReference>
<dbReference type="InterPro" id="IPR051678">
    <property type="entry name" value="AGP_Transferase"/>
</dbReference>
<reference evidence="2 3" key="1">
    <citation type="submission" date="2024-09" db="EMBL/GenBank/DDBJ databases">
        <authorList>
            <person name="Pan X."/>
        </authorList>
    </citation>
    <scope>NUCLEOTIDE SEQUENCE [LARGE SCALE GENOMIC DNA]</scope>
    <source>
        <strain evidence="2 3">B2969</strain>
    </source>
</reference>